<keyword evidence="1" id="KW-0472">Membrane</keyword>
<keyword evidence="1" id="KW-0812">Transmembrane</keyword>
<proteinExistence type="predicted"/>
<dbReference type="AlphaFoldDB" id="A0A9N8H2I3"/>
<evidence type="ECO:0000313" key="2">
    <source>
        <dbReference type="EMBL" id="CAB9496780.1"/>
    </source>
</evidence>
<sequence>MTLTIVVGSSGSGKTTFLNDVHQSHKCTYIRQYHNLRPYIAVSKIPNFDPTVLPYWNIYEKEGTAGNIQVGGTMAGEFFAGLSGGQRKLLLFELIYQRTMNQKKLLLVLDEPFAGVTDDFVPWIVDRLNLMREKHNILLVTNDHIQALTGMADNVITVSAIDRSKVKINDREKVDREKAIMALSVGNDYKFEASNADLKFFLDVEVWNSGALKGIFAFTMFSFLMFLLTFWDSNDESAALVLIGAGIIAFFAVNPYLLSLVDWRNFMSEESEALLHSSKGMNKLLKTLLAMTLVFLIALLEFGFVNSVIGGLSSFDYFIAMFFDSASMTFPFICFGLYTTLPFQAVEMLGSMPFLFMIFFSTTFSPGSGVAGLKALRYLFSRFYFWCMVPVVDEQMEGCPADSGLNLLYLCLSGLLGVFLFIIIMGGAAMIKAARRKKDGKKREAMKDDDEFQELQLEMYGEKQLRKLLRAESSGSVKSVTNTVNSEFDVKSISNTVNEFEV</sequence>
<reference evidence="2" key="1">
    <citation type="submission" date="2020-06" db="EMBL/GenBank/DDBJ databases">
        <authorList>
            <consortium name="Plant Systems Biology data submission"/>
        </authorList>
    </citation>
    <scope>NUCLEOTIDE SEQUENCE</scope>
    <source>
        <strain evidence="2">D6</strain>
    </source>
</reference>
<protein>
    <submittedName>
        <fullName evidence="2">Uncharacterized protein</fullName>
    </submittedName>
</protein>
<dbReference type="EMBL" id="CAICTM010000009">
    <property type="protein sequence ID" value="CAB9496780.1"/>
    <property type="molecule type" value="Genomic_DNA"/>
</dbReference>
<dbReference type="Gene3D" id="3.40.50.300">
    <property type="entry name" value="P-loop containing nucleotide triphosphate hydrolases"/>
    <property type="match status" value="1"/>
</dbReference>
<feature type="transmembrane region" description="Helical" evidence="1">
    <location>
        <begin position="407"/>
        <end position="431"/>
    </location>
</feature>
<dbReference type="Proteomes" id="UP001153069">
    <property type="component" value="Unassembled WGS sequence"/>
</dbReference>
<comment type="caution">
    <text evidence="2">The sequence shown here is derived from an EMBL/GenBank/DDBJ whole genome shotgun (WGS) entry which is preliminary data.</text>
</comment>
<accession>A0A9N8H2I3</accession>
<evidence type="ECO:0000313" key="3">
    <source>
        <dbReference type="Proteomes" id="UP001153069"/>
    </source>
</evidence>
<organism evidence="2 3">
    <name type="scientific">Seminavis robusta</name>
    <dbReference type="NCBI Taxonomy" id="568900"/>
    <lineage>
        <taxon>Eukaryota</taxon>
        <taxon>Sar</taxon>
        <taxon>Stramenopiles</taxon>
        <taxon>Ochrophyta</taxon>
        <taxon>Bacillariophyta</taxon>
        <taxon>Bacillariophyceae</taxon>
        <taxon>Bacillariophycidae</taxon>
        <taxon>Naviculales</taxon>
        <taxon>Naviculaceae</taxon>
        <taxon>Seminavis</taxon>
    </lineage>
</organism>
<feature type="transmembrane region" description="Helical" evidence="1">
    <location>
        <begin position="211"/>
        <end position="231"/>
    </location>
</feature>
<keyword evidence="1" id="KW-1133">Transmembrane helix</keyword>
<evidence type="ECO:0000256" key="1">
    <source>
        <dbReference type="SAM" id="Phobius"/>
    </source>
</evidence>
<dbReference type="SUPFAM" id="SSF52540">
    <property type="entry name" value="P-loop containing nucleoside triphosphate hydrolases"/>
    <property type="match status" value="1"/>
</dbReference>
<dbReference type="InterPro" id="IPR027417">
    <property type="entry name" value="P-loop_NTPase"/>
</dbReference>
<feature type="transmembrane region" description="Helical" evidence="1">
    <location>
        <begin position="237"/>
        <end position="263"/>
    </location>
</feature>
<gene>
    <name evidence="2" type="ORF">SEMRO_9_G007460.1</name>
</gene>
<feature type="transmembrane region" description="Helical" evidence="1">
    <location>
        <begin position="284"/>
        <end position="305"/>
    </location>
</feature>
<dbReference type="OrthoDB" id="38405at2759"/>
<name>A0A9N8H2I3_9STRA</name>
<keyword evidence="3" id="KW-1185">Reference proteome</keyword>
<feature type="transmembrane region" description="Helical" evidence="1">
    <location>
        <begin position="317"/>
        <end position="341"/>
    </location>
</feature>
<feature type="transmembrane region" description="Helical" evidence="1">
    <location>
        <begin position="353"/>
        <end position="376"/>
    </location>
</feature>